<evidence type="ECO:0000313" key="2">
    <source>
        <dbReference type="Proteomes" id="UP001156882"/>
    </source>
</evidence>
<dbReference type="EMBL" id="BSPC01000058">
    <property type="protein sequence ID" value="GLS22080.1"/>
    <property type="molecule type" value="Genomic_DNA"/>
</dbReference>
<dbReference type="InterPro" id="IPR029045">
    <property type="entry name" value="ClpP/crotonase-like_dom_sf"/>
</dbReference>
<evidence type="ECO:0000313" key="1">
    <source>
        <dbReference type="EMBL" id="GLS22080.1"/>
    </source>
</evidence>
<sequence>MQGDIVAGTPPLLKRVLKLAGKRKLPVFVNSRGGKVEAGITLGRLIRANHLDVTVNKTILDPCDPKDKKCSDNALTGRKGSPQSYASECASSCAFLLAAGEARHVPYTAFVGVHQFTNYLTTTRYMNTYLRRRALVNGRVVVISQKLVKQKVISQTIAKVATPKSTYDRAARYFAEMGIGDKINAILQTTSSDSIHWLNGDELDSTHMMTDREDGISQVLAINRELGGKTILASAPAPSAPSVTISVPTVPVVVPPAPASPPPPAAAGAKTYVSADSDIPLGRYHGNDVTVDVTVHQHLGTPAVIVDFTPRNAAGPIPTTSLVAGLQIGDQPRRESPPNITAGSVQSLTIAVPVEEFCTLRQTDVLWLDLKAGPGGAFEEGKIVLQTESRFMTAHAMLADICGQAQAAK</sequence>
<dbReference type="SUPFAM" id="SSF52096">
    <property type="entry name" value="ClpP/crotonase"/>
    <property type="match status" value="1"/>
</dbReference>
<gene>
    <name evidence="1" type="ORF">GCM10007874_50970</name>
</gene>
<protein>
    <recommendedName>
        <fullName evidence="3">DAGKc domain-containing protein</fullName>
    </recommendedName>
</protein>
<keyword evidence="2" id="KW-1185">Reference proteome</keyword>
<organism evidence="1 2">
    <name type="scientific">Labrys miyagiensis</name>
    <dbReference type="NCBI Taxonomy" id="346912"/>
    <lineage>
        <taxon>Bacteria</taxon>
        <taxon>Pseudomonadati</taxon>
        <taxon>Pseudomonadota</taxon>
        <taxon>Alphaproteobacteria</taxon>
        <taxon>Hyphomicrobiales</taxon>
        <taxon>Xanthobacteraceae</taxon>
        <taxon>Labrys</taxon>
    </lineage>
</organism>
<reference evidence="2" key="1">
    <citation type="journal article" date="2019" name="Int. J. Syst. Evol. Microbiol.">
        <title>The Global Catalogue of Microorganisms (GCM) 10K type strain sequencing project: providing services to taxonomists for standard genome sequencing and annotation.</title>
        <authorList>
            <consortium name="The Broad Institute Genomics Platform"/>
            <consortium name="The Broad Institute Genome Sequencing Center for Infectious Disease"/>
            <person name="Wu L."/>
            <person name="Ma J."/>
        </authorList>
    </citation>
    <scope>NUCLEOTIDE SEQUENCE [LARGE SCALE GENOMIC DNA]</scope>
    <source>
        <strain evidence="2">NBRC 101365</strain>
    </source>
</reference>
<proteinExistence type="predicted"/>
<dbReference type="Gene3D" id="3.90.226.10">
    <property type="entry name" value="2-enoyl-CoA Hydratase, Chain A, domain 1"/>
    <property type="match status" value="1"/>
</dbReference>
<dbReference type="Proteomes" id="UP001156882">
    <property type="component" value="Unassembled WGS sequence"/>
</dbReference>
<comment type="caution">
    <text evidence="1">The sequence shown here is derived from an EMBL/GenBank/DDBJ whole genome shotgun (WGS) entry which is preliminary data.</text>
</comment>
<accession>A0ABQ6CQH2</accession>
<name>A0ABQ6CQH2_9HYPH</name>
<evidence type="ECO:0008006" key="3">
    <source>
        <dbReference type="Google" id="ProtNLM"/>
    </source>
</evidence>